<reference evidence="4" key="1">
    <citation type="journal article" date="2010" name="Environ. Microbiol.">
        <title>Coevolution of antibiotic production and counter-resistance in soil bacteria.</title>
        <authorList>
            <person name="Laskaris P."/>
            <person name="Tolba S."/>
            <person name="Calvo-Bado L."/>
            <person name="Wellington L."/>
        </authorList>
    </citation>
    <scope>NUCLEOTIDE SEQUENCE</scope>
    <source>
        <strain evidence="4">CR50</strain>
    </source>
</reference>
<organism evidence="4">
    <name type="scientific">Streptomyces platensis</name>
    <dbReference type="NCBI Taxonomy" id="58346"/>
    <lineage>
        <taxon>Bacteria</taxon>
        <taxon>Bacillati</taxon>
        <taxon>Actinomycetota</taxon>
        <taxon>Actinomycetes</taxon>
        <taxon>Kitasatosporales</taxon>
        <taxon>Streptomycetaceae</taxon>
        <taxon>Streptomyces</taxon>
    </lineage>
</organism>
<dbReference type="InterPro" id="IPR036291">
    <property type="entry name" value="NAD(P)-bd_dom_sf"/>
</dbReference>
<dbReference type="AlphaFoldDB" id="D3Y184"/>
<dbReference type="Pfam" id="PF13561">
    <property type="entry name" value="adh_short_C2"/>
    <property type="match status" value="1"/>
</dbReference>
<dbReference type="PANTHER" id="PTHR42760:SF133">
    <property type="entry name" value="3-OXOACYL-[ACYL-CARRIER-PROTEIN] REDUCTASE"/>
    <property type="match status" value="1"/>
</dbReference>
<dbReference type="InterPro" id="IPR002347">
    <property type="entry name" value="SDR_fam"/>
</dbReference>
<dbReference type="SUPFAM" id="SSF51735">
    <property type="entry name" value="NAD(P)-binding Rossmann-fold domains"/>
    <property type="match status" value="1"/>
</dbReference>
<dbReference type="PRINTS" id="PR00080">
    <property type="entry name" value="SDRFAMILY"/>
</dbReference>
<keyword evidence="2" id="KW-0560">Oxidoreductase</keyword>
<evidence type="ECO:0000313" key="4">
    <source>
        <dbReference type="EMBL" id="ADC52848.1"/>
    </source>
</evidence>
<evidence type="ECO:0000256" key="1">
    <source>
        <dbReference type="ARBA" id="ARBA00006484"/>
    </source>
</evidence>
<protein>
    <submittedName>
        <fullName evidence="4">UcpA</fullName>
    </submittedName>
</protein>
<evidence type="ECO:0000256" key="3">
    <source>
        <dbReference type="SAM" id="MobiDB-lite"/>
    </source>
</evidence>
<proteinExistence type="inferred from homology"/>
<dbReference type="PRINTS" id="PR00081">
    <property type="entry name" value="GDHRDH"/>
</dbReference>
<dbReference type="InterPro" id="IPR020904">
    <property type="entry name" value="Sc_DH/Rdtase_CS"/>
</dbReference>
<evidence type="ECO:0000256" key="2">
    <source>
        <dbReference type="ARBA" id="ARBA00023002"/>
    </source>
</evidence>
<feature type="region of interest" description="Disordered" evidence="3">
    <location>
        <begin position="1"/>
        <end position="46"/>
    </location>
</feature>
<dbReference type="EMBL" id="GU384160">
    <property type="protein sequence ID" value="ADC52848.1"/>
    <property type="molecule type" value="Genomic_DNA"/>
</dbReference>
<dbReference type="PROSITE" id="PS00061">
    <property type="entry name" value="ADH_SHORT"/>
    <property type="match status" value="1"/>
</dbReference>
<accession>D3Y184</accession>
<name>D3Y184_STRPT</name>
<dbReference type="GO" id="GO:0016616">
    <property type="term" value="F:oxidoreductase activity, acting on the CH-OH group of donors, NAD or NADP as acceptor"/>
    <property type="evidence" value="ECO:0007669"/>
    <property type="project" value="TreeGrafter"/>
</dbReference>
<dbReference type="Gene3D" id="3.40.50.720">
    <property type="entry name" value="NAD(P)-binding Rossmann-like Domain"/>
    <property type="match status" value="1"/>
</dbReference>
<comment type="similarity">
    <text evidence="1">Belongs to the short-chain dehydrogenases/reductases (SDR) family.</text>
</comment>
<sequence length="290" mass="29705">MPARPDPHGLPHLPYLPRHACPSAHQEPHMPAHAQTSGDGPQPGRLRDRVALVTGGASGIGASCARRLAAEGAVVVVADLDEDGATRVARQITAAGGTALPRRIDVTDPDSVTRVVTETATLRDGLQIAVNSAGINGPLSPLAELPLADFDTVMRVNLYGVFHAMRCQLPAMAATGGVIVNLASIAAHSGFGGHAAYAAAKQGVLALTRTTAREYAGHGIRVVSVSPGIVDTPMVTSLPPGATDGLLNAVPLRRTAQPAEVAALIAFLVSDDASYVTGSDHVVDGGYLAK</sequence>
<dbReference type="FunFam" id="3.40.50.720:FF:000084">
    <property type="entry name" value="Short-chain dehydrogenase reductase"/>
    <property type="match status" value="1"/>
</dbReference>
<dbReference type="NCBIfam" id="NF005559">
    <property type="entry name" value="PRK07231.1"/>
    <property type="match status" value="1"/>
</dbReference>
<gene>
    <name evidence="4" type="primary">ucpA</name>
</gene>
<dbReference type="PANTHER" id="PTHR42760">
    <property type="entry name" value="SHORT-CHAIN DEHYDROGENASES/REDUCTASES FAMILY MEMBER"/>
    <property type="match status" value="1"/>
</dbReference>